<dbReference type="OrthoDB" id="9777298at2"/>
<accession>H1FRY4</accession>
<keyword evidence="1" id="KW-0472">Membrane</keyword>
<dbReference type="STRING" id="929558.SMGD1_2542"/>
<dbReference type="PROSITE" id="PS50883">
    <property type="entry name" value="EAL"/>
    <property type="match status" value="1"/>
</dbReference>
<dbReference type="InterPro" id="IPR001633">
    <property type="entry name" value="EAL_dom"/>
</dbReference>
<sequence length="640" mass="72831">MTLFRQIAILLSIFLIILLSTVLFLNFKNASKSVSQRLYEDAKNTATSLSLSLASANGDISMMSIMIDANFDSGHYGYISLVDVDDELLHERKTQNDMPNVPAWFLNAIDLQAPIALANVSAGWNPIGILNVQSNVSYAYTQLYTILISLFVSFSILSTIGLVVLNSVLIIILKPLKKVQLQAEAVVRNEFVVEDTDIFTKEFRDVVVGMNTMVLKSKAMFDKGNIALKKQKELEYTDKVTKLKNRKYFMHKLPEYLKADSSSNGGINLIIEISGLIEANDEIGHDSVNKLLCDIADVLRDYSSQHRHAILARMNPTEFFILIPDLSYEDGVIVVDGIDCFIQDIVDEYDLDSSEVYASIGLSEYSYKDKVGVLLARADSALTHSKYLRNNKYLQKVENISEIMSNDEWKSVIGKAIKKNSFFLKTHSILDTKNKKEIYKSIYFILKTDDDTTYDYDQFMLHANQLKLSNGIYKNILNMIFKNHDTKLYATACSFKLSYDFIMHDETYKFMENLFTYYAANLQFKLIIELPDKLVRTNSQEVKQYKTLFDKYSIDIGIGEFIGESTDYQYLQDLRPVYIKADKNYFIDQNEHMLSALRLITDSAGISLIATSVNNDGAFHSLSEKDIYVIEGELTKTIKL</sequence>
<dbReference type="HOGENOM" id="CLU_000445_109_1_7"/>
<organism evidence="4 5">
    <name type="scientific">Sulfurimonas gotlandica (strain DSM 19862 / JCM 16533 / GD1)</name>
    <dbReference type="NCBI Taxonomy" id="929558"/>
    <lineage>
        <taxon>Bacteria</taxon>
        <taxon>Pseudomonadati</taxon>
        <taxon>Campylobacterota</taxon>
        <taxon>Epsilonproteobacteria</taxon>
        <taxon>Campylobacterales</taxon>
        <taxon>Sulfurimonadaceae</taxon>
        <taxon>Sulfurimonas</taxon>
    </lineage>
</organism>
<dbReference type="CDD" id="cd01949">
    <property type="entry name" value="GGDEF"/>
    <property type="match status" value="1"/>
</dbReference>
<dbReference type="AlphaFoldDB" id="B6BNJ2"/>
<feature type="transmembrane region" description="Helical" evidence="1">
    <location>
        <begin position="6"/>
        <end position="27"/>
    </location>
</feature>
<comment type="caution">
    <text evidence="4">The sequence shown here is derived from an EMBL/GenBank/DDBJ whole genome shotgun (WGS) entry which is preliminary data.</text>
</comment>
<feature type="transmembrane region" description="Helical" evidence="1">
    <location>
        <begin position="143"/>
        <end position="173"/>
    </location>
</feature>
<dbReference type="InterPro" id="IPR043128">
    <property type="entry name" value="Rev_trsase/Diguanyl_cyclase"/>
</dbReference>
<dbReference type="InterPro" id="IPR035919">
    <property type="entry name" value="EAL_sf"/>
</dbReference>
<dbReference type="Pfam" id="PF00563">
    <property type="entry name" value="EAL"/>
    <property type="match status" value="1"/>
</dbReference>
<accession>B6BNJ2</accession>
<dbReference type="SMART" id="SM00267">
    <property type="entry name" value="GGDEF"/>
    <property type="match status" value="1"/>
</dbReference>
<feature type="domain" description="EAL" evidence="2">
    <location>
        <begin position="406"/>
        <end position="640"/>
    </location>
</feature>
<protein>
    <submittedName>
        <fullName evidence="4">Protein containing EAL/GGDEF/HAMP domain</fullName>
    </submittedName>
</protein>
<dbReference type="NCBIfam" id="TIGR00254">
    <property type="entry name" value="GGDEF"/>
    <property type="match status" value="1"/>
</dbReference>
<dbReference type="Proteomes" id="UP000006431">
    <property type="component" value="Unassembled WGS sequence"/>
</dbReference>
<dbReference type="PROSITE" id="PS50887">
    <property type="entry name" value="GGDEF"/>
    <property type="match status" value="1"/>
</dbReference>
<evidence type="ECO:0000256" key="1">
    <source>
        <dbReference type="SAM" id="Phobius"/>
    </source>
</evidence>
<dbReference type="SUPFAM" id="SSF55073">
    <property type="entry name" value="Nucleotide cyclase"/>
    <property type="match status" value="1"/>
</dbReference>
<dbReference type="Gene3D" id="3.30.70.270">
    <property type="match status" value="1"/>
</dbReference>
<dbReference type="PANTHER" id="PTHR33121">
    <property type="entry name" value="CYCLIC DI-GMP PHOSPHODIESTERASE PDEF"/>
    <property type="match status" value="1"/>
</dbReference>
<evidence type="ECO:0000259" key="3">
    <source>
        <dbReference type="PROSITE" id="PS50887"/>
    </source>
</evidence>
<dbReference type="eggNOG" id="COG2199">
    <property type="taxonomic scope" value="Bacteria"/>
</dbReference>
<dbReference type="GO" id="GO:0071111">
    <property type="term" value="F:cyclic-guanylate-specific phosphodiesterase activity"/>
    <property type="evidence" value="ECO:0007669"/>
    <property type="project" value="InterPro"/>
</dbReference>
<keyword evidence="1" id="KW-0812">Transmembrane</keyword>
<dbReference type="InterPro" id="IPR050706">
    <property type="entry name" value="Cyclic-di-GMP_PDE-like"/>
</dbReference>
<dbReference type="Gene3D" id="6.20.270.20">
    <property type="entry name" value="LapD/MoxY periplasmic domain"/>
    <property type="match status" value="1"/>
</dbReference>
<dbReference type="InterPro" id="IPR042461">
    <property type="entry name" value="LapD_MoxY_peri_C"/>
</dbReference>
<gene>
    <name evidence="4" type="ORF">SMGD1_2542</name>
</gene>
<name>B6BNJ2_SULGG</name>
<reference evidence="4 5" key="1">
    <citation type="journal article" date="2012" name="Proc. Natl. Acad. Sci. U.S.A.">
        <title>Genome and physiology of a model Epsilonproteobacterium responsible for sulfide detoxification in marine oxygen depletion zones.</title>
        <authorList>
            <person name="Grote J."/>
            <person name="Schott T."/>
            <person name="Bruckner C.G."/>
            <person name="Glockner F.O."/>
            <person name="Jost G."/>
            <person name="Teeling H."/>
            <person name="Labrenz M."/>
            <person name="Jurgens K."/>
        </authorList>
    </citation>
    <scope>NUCLEOTIDE SEQUENCE [LARGE SCALE GENOMIC DNA]</scope>
    <source>
        <strain evidence="4 5">GD1</strain>
    </source>
</reference>
<dbReference type="Pfam" id="PF00990">
    <property type="entry name" value="GGDEF"/>
    <property type="match status" value="1"/>
</dbReference>
<dbReference type="InterPro" id="IPR029787">
    <property type="entry name" value="Nucleotide_cyclase"/>
</dbReference>
<dbReference type="PATRIC" id="fig|929558.5.peg.2530"/>
<dbReference type="SUPFAM" id="SSF141868">
    <property type="entry name" value="EAL domain-like"/>
    <property type="match status" value="1"/>
</dbReference>
<dbReference type="PANTHER" id="PTHR33121:SF79">
    <property type="entry name" value="CYCLIC DI-GMP PHOSPHODIESTERASE PDED-RELATED"/>
    <property type="match status" value="1"/>
</dbReference>
<dbReference type="InterPro" id="IPR032244">
    <property type="entry name" value="LapD_MoxY_N"/>
</dbReference>
<dbReference type="RefSeq" id="WP_008339617.1">
    <property type="nucleotide sequence ID" value="NZ_AFRZ01000001.1"/>
</dbReference>
<keyword evidence="5" id="KW-1185">Reference proteome</keyword>
<dbReference type="InterPro" id="IPR000160">
    <property type="entry name" value="GGDEF_dom"/>
</dbReference>
<dbReference type="Gene3D" id="3.20.20.450">
    <property type="entry name" value="EAL domain"/>
    <property type="match status" value="1"/>
</dbReference>
<dbReference type="Pfam" id="PF16448">
    <property type="entry name" value="LapD_MoxY_N"/>
    <property type="match status" value="1"/>
</dbReference>
<evidence type="ECO:0000313" key="5">
    <source>
        <dbReference type="Proteomes" id="UP000006431"/>
    </source>
</evidence>
<evidence type="ECO:0000259" key="2">
    <source>
        <dbReference type="PROSITE" id="PS50883"/>
    </source>
</evidence>
<feature type="domain" description="GGDEF" evidence="3">
    <location>
        <begin position="264"/>
        <end position="398"/>
    </location>
</feature>
<dbReference type="Gene3D" id="3.30.110.200">
    <property type="match status" value="1"/>
</dbReference>
<proteinExistence type="predicted"/>
<dbReference type="EMBL" id="AFRZ01000001">
    <property type="protein sequence ID" value="EHP31064.1"/>
    <property type="molecule type" value="Genomic_DNA"/>
</dbReference>
<evidence type="ECO:0000313" key="4">
    <source>
        <dbReference type="EMBL" id="EHP31064.1"/>
    </source>
</evidence>
<keyword evidence="1" id="KW-1133">Transmembrane helix</keyword>